<dbReference type="STRING" id="1802214.A2908_03605"/>
<accession>A0A1G2IDN6</accession>
<organism evidence="1 2">
    <name type="scientific">Candidatus Staskawiczbacteria bacterium RIFCSPLOWO2_01_FULL_38_12b</name>
    <dbReference type="NCBI Taxonomy" id="1802214"/>
    <lineage>
        <taxon>Bacteria</taxon>
        <taxon>Candidatus Staskawicziibacteriota</taxon>
    </lineage>
</organism>
<sequence length="124" mass="14046">MSSISITTGDYEVLANGSVISYGRTPIEIKFKTKEIIGSEDDLCLVFTFHDDESKNPRIETQVTSDAKKLELKLFNFNSSIDIGNVSPLMIGKTNDEKQIALNYRSRKVGDSWNLEYTIYQAKR</sequence>
<comment type="caution">
    <text evidence="1">The sequence shown here is derived from an EMBL/GenBank/DDBJ whole genome shotgun (WGS) entry which is preliminary data.</text>
</comment>
<gene>
    <name evidence="1" type="ORF">A2908_03605</name>
</gene>
<dbReference type="InterPro" id="IPR049197">
    <property type="entry name" value="DUF6864"/>
</dbReference>
<dbReference type="Pfam" id="PF21732">
    <property type="entry name" value="DUF6864"/>
    <property type="match status" value="1"/>
</dbReference>
<reference evidence="1 2" key="1">
    <citation type="journal article" date="2016" name="Nat. Commun.">
        <title>Thousands of microbial genomes shed light on interconnected biogeochemical processes in an aquifer system.</title>
        <authorList>
            <person name="Anantharaman K."/>
            <person name="Brown C.T."/>
            <person name="Hug L.A."/>
            <person name="Sharon I."/>
            <person name="Castelle C.J."/>
            <person name="Probst A.J."/>
            <person name="Thomas B.C."/>
            <person name="Singh A."/>
            <person name="Wilkins M.J."/>
            <person name="Karaoz U."/>
            <person name="Brodie E.L."/>
            <person name="Williams K.H."/>
            <person name="Hubbard S.S."/>
            <person name="Banfield J.F."/>
        </authorList>
    </citation>
    <scope>NUCLEOTIDE SEQUENCE [LARGE SCALE GENOMIC DNA]</scope>
</reference>
<proteinExistence type="predicted"/>
<evidence type="ECO:0000313" key="1">
    <source>
        <dbReference type="EMBL" id="OGZ72600.1"/>
    </source>
</evidence>
<dbReference type="Proteomes" id="UP000176774">
    <property type="component" value="Unassembled WGS sequence"/>
</dbReference>
<dbReference type="AlphaFoldDB" id="A0A1G2IDN6"/>
<name>A0A1G2IDN6_9BACT</name>
<protein>
    <submittedName>
        <fullName evidence="1">Uncharacterized protein</fullName>
    </submittedName>
</protein>
<dbReference type="EMBL" id="MHPA01000024">
    <property type="protein sequence ID" value="OGZ72600.1"/>
    <property type="molecule type" value="Genomic_DNA"/>
</dbReference>
<evidence type="ECO:0000313" key="2">
    <source>
        <dbReference type="Proteomes" id="UP000176774"/>
    </source>
</evidence>